<dbReference type="VEuPathDB" id="FungiDB:NCU08822"/>
<organism evidence="2 3">
    <name type="scientific">Neurospora crassa (strain ATCC 24698 / 74-OR23-1A / CBS 708.71 / DSM 1257 / FGSC 987)</name>
    <dbReference type="NCBI Taxonomy" id="367110"/>
    <lineage>
        <taxon>Eukaryota</taxon>
        <taxon>Fungi</taxon>
        <taxon>Dikarya</taxon>
        <taxon>Ascomycota</taxon>
        <taxon>Pezizomycotina</taxon>
        <taxon>Sordariomycetes</taxon>
        <taxon>Sordariomycetidae</taxon>
        <taxon>Sordariales</taxon>
        <taxon>Sordariaceae</taxon>
        <taxon>Neurospora</taxon>
    </lineage>
</organism>
<dbReference type="HOGENOM" id="CLU_1310444_0_0_1"/>
<dbReference type="GeneID" id="3878010"/>
<gene>
    <name evidence="2" type="ORF">NCU08822</name>
</gene>
<feature type="region of interest" description="Disordered" evidence="1">
    <location>
        <begin position="162"/>
        <end position="185"/>
    </location>
</feature>
<accession>Q7S8E8</accession>
<reference evidence="2 3" key="1">
    <citation type="journal article" date="2003" name="Nature">
        <title>The genome sequence of the filamentous fungus Neurospora crassa.</title>
        <authorList>
            <person name="Galagan J.E."/>
            <person name="Calvo S.E."/>
            <person name="Borkovich K.A."/>
            <person name="Selker E.U."/>
            <person name="Read N.D."/>
            <person name="Jaffe D."/>
            <person name="FitzHugh W."/>
            <person name="Ma L.J."/>
            <person name="Smirnov S."/>
            <person name="Purcell S."/>
            <person name="Rehman B."/>
            <person name="Elkins T."/>
            <person name="Engels R."/>
            <person name="Wang S."/>
            <person name="Nielsen C.B."/>
            <person name="Butler J."/>
            <person name="Endrizzi M."/>
            <person name="Qui D."/>
            <person name="Ianakiev P."/>
            <person name="Bell-Pedersen D."/>
            <person name="Nelson M.A."/>
            <person name="Werner-Washburne M."/>
            <person name="Selitrennikoff C.P."/>
            <person name="Kinsey J.A."/>
            <person name="Braun E.L."/>
            <person name="Zelter A."/>
            <person name="Schulte U."/>
            <person name="Kothe G.O."/>
            <person name="Jedd G."/>
            <person name="Mewes W."/>
            <person name="Staben C."/>
            <person name="Marcotte E."/>
            <person name="Greenberg D."/>
            <person name="Roy A."/>
            <person name="Foley K."/>
            <person name="Naylor J."/>
            <person name="Stange-Thomann N."/>
            <person name="Barrett R."/>
            <person name="Gnerre S."/>
            <person name="Kamal M."/>
            <person name="Kamvysselis M."/>
            <person name="Mauceli E."/>
            <person name="Bielke C."/>
            <person name="Rudd S."/>
            <person name="Frishman D."/>
            <person name="Krystofova S."/>
            <person name="Rasmussen C."/>
            <person name="Metzenberg R.L."/>
            <person name="Perkins D.D."/>
            <person name="Kroken S."/>
            <person name="Cogoni C."/>
            <person name="Macino G."/>
            <person name="Catcheside D."/>
            <person name="Li W."/>
            <person name="Pratt R.J."/>
            <person name="Osmani S.A."/>
            <person name="DeSouza C.P."/>
            <person name="Glass L."/>
            <person name="Orbach M.J."/>
            <person name="Berglund J.A."/>
            <person name="Voelker R."/>
            <person name="Yarden O."/>
            <person name="Plamann M."/>
            <person name="Seiler S."/>
            <person name="Dunlap J."/>
            <person name="Radford A."/>
            <person name="Aramayo R."/>
            <person name="Natvig D.O."/>
            <person name="Alex L.A."/>
            <person name="Mannhaupt G."/>
            <person name="Ebbole D.J."/>
            <person name="Freitag M."/>
            <person name="Paulsen I."/>
            <person name="Sachs M.S."/>
            <person name="Lander E.S."/>
            <person name="Nusbaum C."/>
            <person name="Birren B."/>
        </authorList>
    </citation>
    <scope>NUCLEOTIDE SEQUENCE [LARGE SCALE GENOMIC DNA]</scope>
    <source>
        <strain evidence="3">ATCC 24698 / 74-OR23-1A / CBS 708.71 / DSM 1257 / FGSC 987</strain>
    </source>
</reference>
<name>Q7S8E8_NEUCR</name>
<keyword evidence="3" id="KW-1185">Reference proteome</keyword>
<evidence type="ECO:0000256" key="1">
    <source>
        <dbReference type="SAM" id="MobiDB-lite"/>
    </source>
</evidence>
<dbReference type="KEGG" id="ncr:NCU08822"/>
<dbReference type="EMBL" id="CM002239">
    <property type="protein sequence ID" value="EAA32626.1"/>
    <property type="molecule type" value="Genomic_DNA"/>
</dbReference>
<evidence type="ECO:0000313" key="3">
    <source>
        <dbReference type="Proteomes" id="UP000001805"/>
    </source>
</evidence>
<protein>
    <submittedName>
        <fullName evidence="2">Uncharacterized protein</fullName>
    </submittedName>
</protein>
<dbReference type="PaxDb" id="5141-EFNCRP00000008763"/>
<dbReference type="Proteomes" id="UP000001805">
    <property type="component" value="Chromosome 4, Linkage Group IV"/>
</dbReference>
<dbReference type="RefSeq" id="XP_961862.1">
    <property type="nucleotide sequence ID" value="XM_956769.1"/>
</dbReference>
<sequence length="210" mass="23825">MAVEGGSEVPWKKACCQGKRAVLTTEKRASEQKRKWKWKWKWKLSCGREKAEVGRLKENGGCWLARDRKRGDEEPQTVLFSPVCDVGKIRKGSRLDSSREEGKKMETPDGKWRELRNIACSKKCGFAGREMESCRQKDSSWSCSHTVRLGELSEVAREIGAVASRGSQDPAMHGRPSGGGRAPKRRWSLMVRARFWGRQGYGPIDWPTEL</sequence>
<dbReference type="InParanoid" id="Q7S8E8"/>
<evidence type="ECO:0000313" key="2">
    <source>
        <dbReference type="EMBL" id="EAA32626.1"/>
    </source>
</evidence>
<proteinExistence type="predicted"/>
<dbReference type="AlphaFoldDB" id="Q7S8E8"/>